<dbReference type="SUPFAM" id="SSF46785">
    <property type="entry name" value="Winged helix' DNA-binding domain"/>
    <property type="match status" value="1"/>
</dbReference>
<dbReference type="GO" id="GO:0003700">
    <property type="term" value="F:DNA-binding transcription factor activity"/>
    <property type="evidence" value="ECO:0007669"/>
    <property type="project" value="InterPro"/>
</dbReference>
<evidence type="ECO:0000256" key="3">
    <source>
        <dbReference type="ARBA" id="ARBA00023125"/>
    </source>
</evidence>
<dbReference type="PRINTS" id="PR00039">
    <property type="entry name" value="HTHLYSR"/>
</dbReference>
<dbReference type="InterPro" id="IPR036390">
    <property type="entry name" value="WH_DNA-bd_sf"/>
</dbReference>
<dbReference type="Pfam" id="PF03466">
    <property type="entry name" value="LysR_substrate"/>
    <property type="match status" value="1"/>
</dbReference>
<evidence type="ECO:0000256" key="4">
    <source>
        <dbReference type="ARBA" id="ARBA00023163"/>
    </source>
</evidence>
<dbReference type="PANTHER" id="PTHR30419:SF29">
    <property type="entry name" value="LYSR-FAMILY TRANSCRIPTIONAL REGULATOR"/>
    <property type="match status" value="1"/>
</dbReference>
<reference evidence="6 7" key="1">
    <citation type="submission" date="2013-08" db="EMBL/GenBank/DDBJ databases">
        <authorList>
            <person name="Weinstock G."/>
            <person name="Sodergren E."/>
            <person name="Wylie T."/>
            <person name="Fulton L."/>
            <person name="Fulton R."/>
            <person name="Fronick C."/>
            <person name="O'Laughlin M."/>
            <person name="Godfrey J."/>
            <person name="Miner T."/>
            <person name="Herter B."/>
            <person name="Appelbaum E."/>
            <person name="Cordes M."/>
            <person name="Lek S."/>
            <person name="Wollam A."/>
            <person name="Pepin K.H."/>
            <person name="Palsikar V.B."/>
            <person name="Mitreva M."/>
            <person name="Wilson R.K."/>
        </authorList>
    </citation>
    <scope>NUCLEOTIDE SEQUENCE [LARGE SCALE GENOMIC DNA]</scope>
    <source>
        <strain evidence="6 7">F0041</strain>
    </source>
</reference>
<dbReference type="InterPro" id="IPR000847">
    <property type="entry name" value="LysR_HTH_N"/>
</dbReference>
<feature type="domain" description="HTH lysR-type" evidence="5">
    <location>
        <begin position="1"/>
        <end position="58"/>
    </location>
</feature>
<dbReference type="GeneID" id="99755523"/>
<keyword evidence="4" id="KW-0804">Transcription</keyword>
<accession>U2CDN9</accession>
<evidence type="ECO:0000313" key="7">
    <source>
        <dbReference type="Proteomes" id="UP000016496"/>
    </source>
</evidence>
<dbReference type="InterPro" id="IPR036388">
    <property type="entry name" value="WH-like_DNA-bd_sf"/>
</dbReference>
<dbReference type="SUPFAM" id="SSF53850">
    <property type="entry name" value="Periplasmic binding protein-like II"/>
    <property type="match status" value="1"/>
</dbReference>
<dbReference type="Proteomes" id="UP000016496">
    <property type="component" value="Unassembled WGS sequence"/>
</dbReference>
<evidence type="ECO:0000256" key="2">
    <source>
        <dbReference type="ARBA" id="ARBA00023015"/>
    </source>
</evidence>
<sequence>MTIQQLEYVLAVDRFRHFARAAEHCRVTQPTLSAMIQKLEEELGVKLFDRAVQPVCPTAVGEKVIGQARIVLSQAAHVKEIISEEKQTVSGIFRLGVLPTISPYLLPRFFPQLIEKYPELDIRVTEMKTHDILQALHAGELDAAIVASRSDDQMLREETLFYEQFYVYVSRSEALFKKDLIRTADVTGERLWLLDEGHCFRDQLVRFCRMEAVKVSQMAYRLGSMETFMRMVESGKGITFIPELALMQLTGGQSELVRPFAIPRPTREIVLVTGKDFIRFSLLAVLKEEILAAVPKEMLSLKSAQYLL</sequence>
<dbReference type="PATRIC" id="fig|1321819.3.peg.2433"/>
<protein>
    <submittedName>
        <fullName evidence="6">Putative oxidative stress regulatory protein OxyR</fullName>
    </submittedName>
</protein>
<dbReference type="Gene3D" id="3.40.190.10">
    <property type="entry name" value="Periplasmic binding protein-like II"/>
    <property type="match status" value="2"/>
</dbReference>
<dbReference type="CDD" id="cd08411">
    <property type="entry name" value="PBP2_OxyR"/>
    <property type="match status" value="1"/>
</dbReference>
<dbReference type="AlphaFoldDB" id="U2CDN9"/>
<evidence type="ECO:0000259" key="5">
    <source>
        <dbReference type="PROSITE" id="PS50931"/>
    </source>
</evidence>
<dbReference type="InterPro" id="IPR050950">
    <property type="entry name" value="HTH-type_LysR_regulators"/>
</dbReference>
<dbReference type="HOGENOM" id="CLU_039613_6_2_10"/>
<dbReference type="RefSeq" id="WP_021646241.1">
    <property type="nucleotide sequence ID" value="NZ_KE993141.1"/>
</dbReference>
<proteinExistence type="inferred from homology"/>
<evidence type="ECO:0000256" key="1">
    <source>
        <dbReference type="ARBA" id="ARBA00009437"/>
    </source>
</evidence>
<dbReference type="Gene3D" id="1.10.10.10">
    <property type="entry name" value="Winged helix-like DNA-binding domain superfamily/Winged helix DNA-binding domain"/>
    <property type="match status" value="1"/>
</dbReference>
<dbReference type="PROSITE" id="PS50931">
    <property type="entry name" value="HTH_LYSR"/>
    <property type="match status" value="1"/>
</dbReference>
<comment type="caution">
    <text evidence="6">The sequence shown here is derived from an EMBL/GenBank/DDBJ whole genome shotgun (WGS) entry which is preliminary data.</text>
</comment>
<keyword evidence="2" id="KW-0805">Transcription regulation</keyword>
<dbReference type="GO" id="GO:0003677">
    <property type="term" value="F:DNA binding"/>
    <property type="evidence" value="ECO:0007669"/>
    <property type="project" value="UniProtKB-KW"/>
</dbReference>
<dbReference type="OrthoDB" id="9803735at2"/>
<dbReference type="GO" id="GO:0005829">
    <property type="term" value="C:cytosol"/>
    <property type="evidence" value="ECO:0007669"/>
    <property type="project" value="TreeGrafter"/>
</dbReference>
<keyword evidence="3" id="KW-0238">DNA-binding</keyword>
<organism evidence="6 7">
    <name type="scientific">Bacteroides pyogenes F0041</name>
    <dbReference type="NCBI Taxonomy" id="1321819"/>
    <lineage>
        <taxon>Bacteria</taxon>
        <taxon>Pseudomonadati</taxon>
        <taxon>Bacteroidota</taxon>
        <taxon>Bacteroidia</taxon>
        <taxon>Bacteroidales</taxon>
        <taxon>Bacteroidaceae</taxon>
        <taxon>Bacteroides</taxon>
    </lineage>
</organism>
<dbReference type="PANTHER" id="PTHR30419">
    <property type="entry name" value="HTH-TYPE TRANSCRIPTIONAL REGULATOR YBHD"/>
    <property type="match status" value="1"/>
</dbReference>
<dbReference type="EMBL" id="AWSV01000143">
    <property type="protein sequence ID" value="ERI82128.1"/>
    <property type="molecule type" value="Genomic_DNA"/>
</dbReference>
<name>U2CDN9_9BACE</name>
<comment type="similarity">
    <text evidence="1">Belongs to the LysR transcriptional regulatory family.</text>
</comment>
<gene>
    <name evidence="6" type="ORF">HMPREF1981_02636</name>
</gene>
<dbReference type="FunFam" id="1.10.10.10:FF:000001">
    <property type="entry name" value="LysR family transcriptional regulator"/>
    <property type="match status" value="1"/>
</dbReference>
<dbReference type="Pfam" id="PF00126">
    <property type="entry name" value="HTH_1"/>
    <property type="match status" value="1"/>
</dbReference>
<evidence type="ECO:0000313" key="6">
    <source>
        <dbReference type="EMBL" id="ERI82128.1"/>
    </source>
</evidence>
<dbReference type="InterPro" id="IPR005119">
    <property type="entry name" value="LysR_subst-bd"/>
</dbReference>